<dbReference type="InterPro" id="IPR016169">
    <property type="entry name" value="FAD-bd_PCMH_sub2"/>
</dbReference>
<dbReference type="EMBL" id="FJUW01000028">
    <property type="protein sequence ID" value="CZT03343.1"/>
    <property type="molecule type" value="Genomic_DNA"/>
</dbReference>
<dbReference type="GO" id="GO:0003885">
    <property type="term" value="F:D-arabinono-1,4-lactone oxidase activity"/>
    <property type="evidence" value="ECO:0007669"/>
    <property type="project" value="TreeGrafter"/>
</dbReference>
<dbReference type="STRING" id="914237.A0A1E1KYL9"/>
<dbReference type="InParanoid" id="A0A1E1KYL9"/>
<dbReference type="InterPro" id="IPR016167">
    <property type="entry name" value="FAD-bd_PCMH_sub1"/>
</dbReference>
<dbReference type="SUPFAM" id="SSF56176">
    <property type="entry name" value="FAD-binding/transporter-associated domain-like"/>
    <property type="match status" value="1"/>
</dbReference>
<dbReference type="GO" id="GO:0071949">
    <property type="term" value="F:FAD binding"/>
    <property type="evidence" value="ECO:0007669"/>
    <property type="project" value="InterPro"/>
</dbReference>
<evidence type="ECO:0000259" key="1">
    <source>
        <dbReference type="PROSITE" id="PS51387"/>
    </source>
</evidence>
<dbReference type="PANTHER" id="PTHR43762">
    <property type="entry name" value="L-GULONOLACTONE OXIDASE"/>
    <property type="match status" value="1"/>
</dbReference>
<dbReference type="InterPro" id="IPR036318">
    <property type="entry name" value="FAD-bd_PCMH-like_sf"/>
</dbReference>
<reference evidence="3" key="1">
    <citation type="submission" date="2016-03" db="EMBL/GenBank/DDBJ databases">
        <authorList>
            <person name="Ploux O."/>
        </authorList>
    </citation>
    <scope>NUCLEOTIDE SEQUENCE [LARGE SCALE GENOMIC DNA]</scope>
    <source>
        <strain evidence="3">UK7</strain>
    </source>
</reference>
<dbReference type="GO" id="GO:0005739">
    <property type="term" value="C:mitochondrion"/>
    <property type="evidence" value="ECO:0007669"/>
    <property type="project" value="TreeGrafter"/>
</dbReference>
<dbReference type="Proteomes" id="UP000178129">
    <property type="component" value="Unassembled WGS sequence"/>
</dbReference>
<evidence type="ECO:0000313" key="3">
    <source>
        <dbReference type="Proteomes" id="UP000178129"/>
    </source>
</evidence>
<evidence type="ECO:0000313" key="2">
    <source>
        <dbReference type="EMBL" id="CZT03343.1"/>
    </source>
</evidence>
<dbReference type="InterPro" id="IPR010031">
    <property type="entry name" value="FAD_lactone_oxidase-like"/>
</dbReference>
<keyword evidence="3" id="KW-1185">Reference proteome</keyword>
<proteinExistence type="predicted"/>
<dbReference type="PROSITE" id="PS51387">
    <property type="entry name" value="FAD_PCMH"/>
    <property type="match status" value="1"/>
</dbReference>
<dbReference type="Gene3D" id="3.30.43.10">
    <property type="entry name" value="Uridine Diphospho-n-acetylenolpyruvylglucosamine Reductase, domain 2"/>
    <property type="match status" value="1"/>
</dbReference>
<accession>A0A1E1KYL9</accession>
<gene>
    <name evidence="2" type="ORF">RCO7_06198</name>
</gene>
<dbReference type="Gene3D" id="3.30.465.10">
    <property type="match status" value="1"/>
</dbReference>
<protein>
    <recommendedName>
        <fullName evidence="1">FAD-binding PCMH-type domain-containing protein</fullName>
    </recommendedName>
</protein>
<comment type="caution">
    <text evidence="2">The sequence shown here is derived from an EMBL/GenBank/DDBJ whole genome shotgun (WGS) entry which is preliminary data.</text>
</comment>
<organism evidence="2 3">
    <name type="scientific">Rhynchosporium graminicola</name>
    <dbReference type="NCBI Taxonomy" id="2792576"/>
    <lineage>
        <taxon>Eukaryota</taxon>
        <taxon>Fungi</taxon>
        <taxon>Dikarya</taxon>
        <taxon>Ascomycota</taxon>
        <taxon>Pezizomycotina</taxon>
        <taxon>Leotiomycetes</taxon>
        <taxon>Helotiales</taxon>
        <taxon>Ploettnerulaceae</taxon>
        <taxon>Rhynchosporium</taxon>
    </lineage>
</organism>
<sequence length="748" mass="84340">MPPNSTTVVAPASRRTLDDLLPTPPRENLSTHFVLGEIIDQIDLIAEEFPLVHISTLKEHLWDIRNKNVDPERHLRGFLHVFKHTEVFKDAFEQLDEGMQVRIKAFMDGKGEKEVLAVGGGEFVLPPSPPVKHHFTKMVEDLVEEFKEDVHDLFHPGDEAKQKDGGEAVKEKAVDAGAAGYPKIFEDAAETKTMEVHASTNFRNWGKSVSNTPKWTFVPKTVLGLQNLVKWAKVNGLRVRVSGYRHSWSPVFSEDKQVLVSLLNLEQVNTIPDVMSIAAEHIDPENELKVIQHAAPEGTAAVGQDQALVRVGVSVTAEQFRRWAVKNDKWALPVDVILVEVTFGGVNAPICHGAGRRHQTINDYVRAVEYVDANGVHRTVSEPAHLKAAAGCFGLLGIVTHITFALDKMSYALMQPYKPDIGLAIPPLSRNDIPIALRKTFTDAQYAAALVDFKKRATEDYYSEWFWFTRSQQAWVNTWNPTDDKEGAVEYPSPFMTFIQWIQGWLGGVITENPIFQAFPGRWQAAILATFGMVVLPPFEFVGFKQGSKETIKTAMPNALHFRRGVQNSIVRDMEFQIPIPALASDPTQPDYSVVQRAWWDVINLCYEDDDTPMRLTMELRIMGDSNIILAPQRGNKFGTASIEVLSIPDAVTDNEWQPFLQRVSDLWMSYKDSHGALLNVRPHWAKEWDGINMRGKPSRQYLKEVAYKDEIPEFKKVLGEIGQGQGWSLDDLQKRFSNDLLDSLIFQ</sequence>
<dbReference type="PANTHER" id="PTHR43762:SF1">
    <property type="entry name" value="D-ARABINONO-1,4-LACTONE OXIDASE"/>
    <property type="match status" value="1"/>
</dbReference>
<name>A0A1E1KYL9_9HELO</name>
<feature type="domain" description="FAD-binding PCMH-type" evidence="1">
    <location>
        <begin position="208"/>
        <end position="409"/>
    </location>
</feature>
<dbReference type="InterPro" id="IPR016166">
    <property type="entry name" value="FAD-bd_PCMH"/>
</dbReference>
<dbReference type="AlphaFoldDB" id="A0A1E1KYL9"/>